<dbReference type="CDD" id="cd22999">
    <property type="entry name" value="SAP_SLX4"/>
    <property type="match status" value="1"/>
</dbReference>
<evidence type="ECO:0000256" key="3">
    <source>
        <dbReference type="ARBA" id="ARBA00022763"/>
    </source>
</evidence>
<dbReference type="SUPFAM" id="SSF54695">
    <property type="entry name" value="POZ domain"/>
    <property type="match status" value="1"/>
</dbReference>
<keyword evidence="4" id="KW-0233">DNA recombination</keyword>
<evidence type="ECO:0000256" key="6">
    <source>
        <dbReference type="ARBA" id="ARBA00023242"/>
    </source>
</evidence>
<organism evidence="8 9">
    <name type="scientific">Trichuris muris</name>
    <name type="common">Mouse whipworm</name>
    <dbReference type="NCBI Taxonomy" id="70415"/>
    <lineage>
        <taxon>Eukaryota</taxon>
        <taxon>Metazoa</taxon>
        <taxon>Ecdysozoa</taxon>
        <taxon>Nematoda</taxon>
        <taxon>Enoplea</taxon>
        <taxon>Dorylaimia</taxon>
        <taxon>Trichinellida</taxon>
        <taxon>Trichuridae</taxon>
        <taxon>Trichuris</taxon>
    </lineage>
</organism>
<evidence type="ECO:0000256" key="7">
    <source>
        <dbReference type="ARBA" id="ARBA00029496"/>
    </source>
</evidence>
<dbReference type="GO" id="GO:0000712">
    <property type="term" value="P:resolution of meiotic recombination intermediates"/>
    <property type="evidence" value="ECO:0007669"/>
    <property type="project" value="TreeGrafter"/>
</dbReference>
<proteinExistence type="inferred from homology"/>
<sequence>MSKKTVSLAQEILFSGSFRLEESGDFTQSPPNSSTSVSEANSAEICPACAKPLTHCSIVQRQQHINDCLDSAASRATLTRQREHWNRTIDCPLCNQPLDFGPFRQAHLKRCGKAHDVPPGELLRLVQIQERIAETRKQHGLPHTRLKKPSISSTRREIACRENDVPKSVFDEQVHLAQALSRSLAEEGAVGMESTVISKSLTQTRLPTKLEMSSPKTRLALLEGRLSDLLVHRLSCCNEQKRISNPKYRWPSFELDGPVYSAPQVALDADCEDAASPERAEPNNELEVLQSQRIELLLADMHSLLNSEVGTDVEIFCGPTFEMCKAHSVILKSRCPSLLKSASKRAGGRYDLFVPDVTLECMRCFLRYLYFADEEFFSSLSFDSAIEVLQRFPPSGWNPMAIGGLTEQSSRDVPSLCAKNDDASMVDLESQHSDCTILDRQADTNSGPEEVVVDIDLTADEPEKGVEKDTQMPVLTSGSSADEADYPCTSNKIESGYSTSCKVQEYPDVHKREYMPSPSSTTPADEQLNQDRSTESFVCLETVSVGSSAGALLEQVSFTATDDRAISPAACYSQLSPEVSLHVYEEISSTGTPQQTVRKGICKERPHQTSVLSATKFSRSSPSARMSRKLLKNALLKTPTMRKLKQQGLMVVKTQSVTPSVDLSRMTTPQLQNKLRRYGVRALPKRRAITVLQRIYNETHPYVYQDGTVEFPLVEDPKIPRKRRIEGLSDKGSVRKTCRNYDAPGVPLLHPLSEGRKSLEESFLPKVPASNSPEKKAIICDDENLRDLLTSNTDIYEDILTYTPLNLKNVHQRLKQAGARCSLRGLLNYLDTQCITFSMKKFDECQ</sequence>
<dbReference type="GO" id="GO:0006260">
    <property type="term" value="P:DNA replication"/>
    <property type="evidence" value="ECO:0007669"/>
    <property type="project" value="InterPro"/>
</dbReference>
<dbReference type="GO" id="GO:0006281">
    <property type="term" value="P:DNA repair"/>
    <property type="evidence" value="ECO:0007669"/>
    <property type="project" value="UniProtKB-KW"/>
</dbReference>
<keyword evidence="8" id="KW-1185">Reference proteome</keyword>
<dbReference type="Proteomes" id="UP000046395">
    <property type="component" value="Unassembled WGS sequence"/>
</dbReference>
<evidence type="ECO:0000313" key="8">
    <source>
        <dbReference type="Proteomes" id="UP000046395"/>
    </source>
</evidence>
<evidence type="ECO:0000256" key="1">
    <source>
        <dbReference type="ARBA" id="ARBA00004123"/>
    </source>
</evidence>
<dbReference type="PANTHER" id="PTHR21541:SF3">
    <property type="entry name" value="STRUCTURE-SPECIFIC ENDONUCLEASE SUBUNIT SLX4"/>
    <property type="match status" value="1"/>
</dbReference>
<keyword evidence="5" id="KW-0234">DNA repair</keyword>
<dbReference type="STRING" id="70415.A0A5S6PZI6"/>
<evidence type="ECO:0000313" key="9">
    <source>
        <dbReference type="WBParaSite" id="TMUE_0000000299.1"/>
    </source>
</evidence>
<keyword evidence="6" id="KW-0539">Nucleus</keyword>
<evidence type="ECO:0000256" key="5">
    <source>
        <dbReference type="ARBA" id="ARBA00023204"/>
    </source>
</evidence>
<reference evidence="9" key="1">
    <citation type="submission" date="2019-12" db="UniProtKB">
        <authorList>
            <consortium name="WormBaseParasite"/>
        </authorList>
    </citation>
    <scope>IDENTIFICATION</scope>
</reference>
<dbReference type="InterPro" id="IPR011333">
    <property type="entry name" value="SKP1/BTB/POZ_sf"/>
</dbReference>
<comment type="similarity">
    <text evidence="2">Belongs to the SLX4 family.</text>
</comment>
<dbReference type="WBParaSite" id="TMUE_0000000299.1">
    <property type="protein sequence ID" value="TMUE_0000000299.1"/>
    <property type="gene ID" value="WBGene00296240"/>
</dbReference>
<name>A0A5S6PZI6_TRIMR</name>
<keyword evidence="3" id="KW-0227">DNA damage</keyword>
<protein>
    <recommendedName>
        <fullName evidence="7">Structure-specific endonuclease subunit SLX4</fullName>
    </recommendedName>
</protein>
<evidence type="ECO:0000256" key="4">
    <source>
        <dbReference type="ARBA" id="ARBA00023172"/>
    </source>
</evidence>
<dbReference type="Gene3D" id="3.30.710.10">
    <property type="entry name" value="Potassium Channel Kv1.1, Chain A"/>
    <property type="match status" value="1"/>
</dbReference>
<dbReference type="InterPro" id="IPR018574">
    <property type="entry name" value="Structure-sp_endonuc_su_Slx4"/>
</dbReference>
<dbReference type="GO" id="GO:0033557">
    <property type="term" value="C:Slx1-Slx4 complex"/>
    <property type="evidence" value="ECO:0007669"/>
    <property type="project" value="InterPro"/>
</dbReference>
<evidence type="ECO:0000256" key="2">
    <source>
        <dbReference type="ARBA" id="ARBA00006661"/>
    </source>
</evidence>
<dbReference type="AlphaFoldDB" id="A0A5S6PZI6"/>
<comment type="subcellular location">
    <subcellularLocation>
        <location evidence="1">Nucleus</location>
    </subcellularLocation>
</comment>
<dbReference type="PANTHER" id="PTHR21541">
    <property type="entry name" value="BTB POZ DOMAIN CONTAINING 12"/>
    <property type="match status" value="1"/>
</dbReference>
<dbReference type="Pfam" id="PF09494">
    <property type="entry name" value="Slx4"/>
    <property type="match status" value="1"/>
</dbReference>
<accession>A0A5S6PZI6</accession>